<evidence type="ECO:0000256" key="4">
    <source>
        <dbReference type="ARBA" id="ARBA00022490"/>
    </source>
</evidence>
<dbReference type="PANTHER" id="PTHR39585">
    <property type="entry name" value="FAD ASSEMBLY FACTOR SDHE"/>
    <property type="match status" value="1"/>
</dbReference>
<comment type="similarity">
    <text evidence="2">Belongs to the SdhE FAD assembly factor family.</text>
</comment>
<comment type="subcellular location">
    <subcellularLocation>
        <location evidence="1">Cytoplasm</location>
    </subcellularLocation>
</comment>
<comment type="caution">
    <text evidence="6">The sequence shown here is derived from an EMBL/GenBank/DDBJ whole genome shotgun (WGS) entry which is preliminary data.</text>
</comment>
<evidence type="ECO:0000256" key="1">
    <source>
        <dbReference type="ARBA" id="ARBA00004496"/>
    </source>
</evidence>
<dbReference type="PANTHER" id="PTHR39585:SF1">
    <property type="entry name" value="FAD ASSEMBLY FACTOR SDHE"/>
    <property type="match status" value="1"/>
</dbReference>
<keyword evidence="5" id="KW-0143">Chaperone</keyword>
<gene>
    <name evidence="6" type="ORF">EV695_1892</name>
</gene>
<organism evidence="6 7">
    <name type="scientific">Cocleimonas flava</name>
    <dbReference type="NCBI Taxonomy" id="634765"/>
    <lineage>
        <taxon>Bacteria</taxon>
        <taxon>Pseudomonadati</taxon>
        <taxon>Pseudomonadota</taxon>
        <taxon>Gammaproteobacteria</taxon>
        <taxon>Thiotrichales</taxon>
        <taxon>Thiotrichaceae</taxon>
        <taxon>Cocleimonas</taxon>
    </lineage>
</organism>
<dbReference type="RefSeq" id="WP_131905662.1">
    <property type="nucleotide sequence ID" value="NZ_BAAAFU010000004.1"/>
</dbReference>
<proteinExistence type="inferred from homology"/>
<dbReference type="Pfam" id="PF03937">
    <property type="entry name" value="Sdh5"/>
    <property type="match status" value="1"/>
</dbReference>
<dbReference type="GO" id="GO:0006105">
    <property type="term" value="P:succinate metabolic process"/>
    <property type="evidence" value="ECO:0007669"/>
    <property type="project" value="TreeGrafter"/>
</dbReference>
<dbReference type="InterPro" id="IPR036714">
    <property type="entry name" value="SDH_sf"/>
</dbReference>
<dbReference type="SUPFAM" id="SSF109910">
    <property type="entry name" value="YgfY-like"/>
    <property type="match status" value="1"/>
</dbReference>
<dbReference type="Gene3D" id="1.10.150.250">
    <property type="entry name" value="Flavinator of succinate dehydrogenase"/>
    <property type="match status" value="1"/>
</dbReference>
<sequence length="81" mass="9783">MKDTPEYSKLRWHCRRGVKELDVVFCEFLENHYPTADEETQQGFKELLDIEDPILLSLLMNYHTTDNELHNRIMVKLRDLF</sequence>
<dbReference type="GO" id="GO:0005737">
    <property type="term" value="C:cytoplasm"/>
    <property type="evidence" value="ECO:0007669"/>
    <property type="project" value="UniProtKB-SubCell"/>
</dbReference>
<dbReference type="EMBL" id="SMFQ01000003">
    <property type="protein sequence ID" value="TCJ87382.1"/>
    <property type="molecule type" value="Genomic_DNA"/>
</dbReference>
<evidence type="ECO:0000313" key="7">
    <source>
        <dbReference type="Proteomes" id="UP000294887"/>
    </source>
</evidence>
<evidence type="ECO:0000256" key="5">
    <source>
        <dbReference type="ARBA" id="ARBA00023186"/>
    </source>
</evidence>
<evidence type="ECO:0000313" key="6">
    <source>
        <dbReference type="EMBL" id="TCJ87382.1"/>
    </source>
</evidence>
<evidence type="ECO:0000256" key="3">
    <source>
        <dbReference type="ARBA" id="ARBA00019418"/>
    </source>
</evidence>
<name>A0A4R1F440_9GAMM</name>
<keyword evidence="4" id="KW-0963">Cytoplasm</keyword>
<reference evidence="6 7" key="1">
    <citation type="submission" date="2019-03" db="EMBL/GenBank/DDBJ databases">
        <title>Genomic Encyclopedia of Type Strains, Phase IV (KMG-IV): sequencing the most valuable type-strain genomes for metagenomic binning, comparative biology and taxonomic classification.</title>
        <authorList>
            <person name="Goeker M."/>
        </authorList>
    </citation>
    <scope>NUCLEOTIDE SEQUENCE [LARGE SCALE GENOMIC DNA]</scope>
    <source>
        <strain evidence="6 7">DSM 24830</strain>
    </source>
</reference>
<protein>
    <recommendedName>
        <fullName evidence="3">FAD assembly factor SdhE</fullName>
    </recommendedName>
</protein>
<keyword evidence="7" id="KW-1185">Reference proteome</keyword>
<dbReference type="InterPro" id="IPR005631">
    <property type="entry name" value="SDH"/>
</dbReference>
<dbReference type="OrthoDB" id="9180899at2"/>
<accession>A0A4R1F440</accession>
<dbReference type="AlphaFoldDB" id="A0A4R1F440"/>
<dbReference type="Proteomes" id="UP000294887">
    <property type="component" value="Unassembled WGS sequence"/>
</dbReference>
<dbReference type="InterPro" id="IPR050531">
    <property type="entry name" value="SdhE_FAD_assembly_factor"/>
</dbReference>
<evidence type="ECO:0000256" key="2">
    <source>
        <dbReference type="ARBA" id="ARBA00008571"/>
    </source>
</evidence>